<dbReference type="AlphaFoldDB" id="A0A9D4MNJ3"/>
<dbReference type="EMBL" id="JAIWYP010000001">
    <property type="protein sequence ID" value="KAH3878919.1"/>
    <property type="molecule type" value="Genomic_DNA"/>
</dbReference>
<evidence type="ECO:0000313" key="2">
    <source>
        <dbReference type="Proteomes" id="UP000828390"/>
    </source>
</evidence>
<reference evidence="1" key="2">
    <citation type="submission" date="2020-11" db="EMBL/GenBank/DDBJ databases">
        <authorList>
            <person name="McCartney M.A."/>
            <person name="Auch B."/>
            <person name="Kono T."/>
            <person name="Mallez S."/>
            <person name="Becker A."/>
            <person name="Gohl D.M."/>
            <person name="Silverstein K.A.T."/>
            <person name="Koren S."/>
            <person name="Bechman K.B."/>
            <person name="Herman A."/>
            <person name="Abrahante J.E."/>
            <person name="Garbe J."/>
        </authorList>
    </citation>
    <scope>NUCLEOTIDE SEQUENCE</scope>
    <source>
        <strain evidence="1">Duluth1</strain>
        <tissue evidence="1">Whole animal</tissue>
    </source>
</reference>
<name>A0A9D4MNJ3_DREPO</name>
<comment type="caution">
    <text evidence="1">The sequence shown here is derived from an EMBL/GenBank/DDBJ whole genome shotgun (WGS) entry which is preliminary data.</text>
</comment>
<protein>
    <submittedName>
        <fullName evidence="1">Uncharacterized protein</fullName>
    </submittedName>
</protein>
<reference evidence="1" key="1">
    <citation type="journal article" date="2019" name="bioRxiv">
        <title>The Genome of the Zebra Mussel, Dreissena polymorpha: A Resource for Invasive Species Research.</title>
        <authorList>
            <person name="McCartney M.A."/>
            <person name="Auch B."/>
            <person name="Kono T."/>
            <person name="Mallez S."/>
            <person name="Zhang Y."/>
            <person name="Obille A."/>
            <person name="Becker A."/>
            <person name="Abrahante J.E."/>
            <person name="Garbe J."/>
            <person name="Badalamenti J.P."/>
            <person name="Herman A."/>
            <person name="Mangelson H."/>
            <person name="Liachko I."/>
            <person name="Sullivan S."/>
            <person name="Sone E.D."/>
            <person name="Koren S."/>
            <person name="Silverstein K.A.T."/>
            <person name="Beckman K.B."/>
            <person name="Gohl D.M."/>
        </authorList>
    </citation>
    <scope>NUCLEOTIDE SEQUENCE</scope>
    <source>
        <strain evidence="1">Duluth1</strain>
        <tissue evidence="1">Whole animal</tissue>
    </source>
</reference>
<dbReference type="Proteomes" id="UP000828390">
    <property type="component" value="Unassembled WGS sequence"/>
</dbReference>
<keyword evidence="2" id="KW-1185">Reference proteome</keyword>
<gene>
    <name evidence="1" type="ORF">DPMN_002820</name>
</gene>
<accession>A0A9D4MNJ3</accession>
<proteinExistence type="predicted"/>
<sequence>MMNTSGVVQAQIQPILVNKVLKVHPSGFVTSTSHSKTKRPGIDLTLDKVLKNDSSFVVWPSMPFYS</sequence>
<evidence type="ECO:0000313" key="1">
    <source>
        <dbReference type="EMBL" id="KAH3878919.1"/>
    </source>
</evidence>
<organism evidence="1 2">
    <name type="scientific">Dreissena polymorpha</name>
    <name type="common">Zebra mussel</name>
    <name type="synonym">Mytilus polymorpha</name>
    <dbReference type="NCBI Taxonomy" id="45954"/>
    <lineage>
        <taxon>Eukaryota</taxon>
        <taxon>Metazoa</taxon>
        <taxon>Spiralia</taxon>
        <taxon>Lophotrochozoa</taxon>
        <taxon>Mollusca</taxon>
        <taxon>Bivalvia</taxon>
        <taxon>Autobranchia</taxon>
        <taxon>Heteroconchia</taxon>
        <taxon>Euheterodonta</taxon>
        <taxon>Imparidentia</taxon>
        <taxon>Neoheterodontei</taxon>
        <taxon>Myida</taxon>
        <taxon>Dreissenoidea</taxon>
        <taxon>Dreissenidae</taxon>
        <taxon>Dreissena</taxon>
    </lineage>
</organism>